<dbReference type="SUPFAM" id="SSF103473">
    <property type="entry name" value="MFS general substrate transporter"/>
    <property type="match status" value="1"/>
</dbReference>
<evidence type="ECO:0000256" key="43">
    <source>
        <dbReference type="ARBA" id="ARBA00052549"/>
    </source>
</evidence>
<comment type="catalytic activity">
    <reaction evidence="41">
        <text>L-leucyl-L-proline(out) + H(+)(out) = L-leucyl-L-proline(in) + H(+)(in)</text>
        <dbReference type="Rhea" id="RHEA:64424"/>
        <dbReference type="ChEBI" id="CHEBI:15378"/>
        <dbReference type="ChEBI" id="CHEBI:155847"/>
    </reaction>
    <physiologicalReaction direction="left-to-right" evidence="41">
        <dbReference type="Rhea" id="RHEA:64425"/>
    </physiologicalReaction>
</comment>
<dbReference type="Pfam" id="PF00854">
    <property type="entry name" value="PTR2"/>
    <property type="match status" value="2"/>
</dbReference>
<comment type="catalytic activity">
    <reaction evidence="30">
        <text>L-aspartyl-glycine(out) + 2 H(+)(out) = L-aspartyl-glycine(in) + 2 H(+)(in)</text>
        <dbReference type="Rhea" id="RHEA:71683"/>
        <dbReference type="ChEBI" id="CHEBI:15378"/>
        <dbReference type="ChEBI" id="CHEBI:191203"/>
    </reaction>
    <physiologicalReaction direction="left-to-right" evidence="30">
        <dbReference type="Rhea" id="RHEA:71684"/>
    </physiologicalReaction>
</comment>
<keyword evidence="4 45" id="KW-0813">Transport</keyword>
<evidence type="ECO:0000313" key="49">
    <source>
        <dbReference type="Proteomes" id="UP000694395"/>
    </source>
</evidence>
<comment type="catalytic activity">
    <reaction evidence="42">
        <text>L-alanyl-L-aspartate(out) + 2 H(+)(out) = L-alanyl-L-aspartate(in) + 2 H(+)(in)</text>
        <dbReference type="Rhea" id="RHEA:71695"/>
        <dbReference type="ChEBI" id="CHEBI:15378"/>
        <dbReference type="ChEBI" id="CHEBI:74363"/>
    </reaction>
    <physiologicalReaction direction="left-to-right" evidence="42">
        <dbReference type="Rhea" id="RHEA:71696"/>
    </physiologicalReaction>
</comment>
<evidence type="ECO:0000256" key="40">
    <source>
        <dbReference type="ARBA" id="ARBA00052105"/>
    </source>
</evidence>
<evidence type="ECO:0000256" key="45">
    <source>
        <dbReference type="RuleBase" id="RU003755"/>
    </source>
</evidence>
<accession>A0A8C7SVI9</accession>
<evidence type="ECO:0000256" key="42">
    <source>
        <dbReference type="ARBA" id="ARBA00052370"/>
    </source>
</evidence>
<evidence type="ECO:0000256" key="19">
    <source>
        <dbReference type="ARBA" id="ARBA00036347"/>
    </source>
</evidence>
<comment type="catalytic activity">
    <reaction evidence="29">
        <text>L-alanyl-L-proline(out) + H(+)(out) = L-alanyl-L-proline(in) + H(+)(in)</text>
        <dbReference type="Rhea" id="RHEA:64420"/>
        <dbReference type="ChEBI" id="CHEBI:15378"/>
        <dbReference type="ChEBI" id="CHEBI:155848"/>
    </reaction>
    <physiologicalReaction direction="left-to-right" evidence="29">
        <dbReference type="Rhea" id="RHEA:64421"/>
    </physiologicalReaction>
</comment>
<dbReference type="FunFam" id="1.20.1250.20:FF:000205">
    <property type="entry name" value="Solute carrier family 15 oligopeptide transporter member 1"/>
    <property type="match status" value="1"/>
</dbReference>
<comment type="catalytic activity">
    <reaction evidence="35">
        <text>L-phenylalanyl-L-leucine(out) + H(+)(out) = L-phenylalanyl-L-leucine(in) + H(+)(in)</text>
        <dbReference type="Rhea" id="RHEA:71699"/>
        <dbReference type="ChEBI" id="CHEBI:15378"/>
        <dbReference type="ChEBI" id="CHEBI:190710"/>
    </reaction>
    <physiologicalReaction direction="left-to-right" evidence="35">
        <dbReference type="Rhea" id="RHEA:71700"/>
    </physiologicalReaction>
</comment>
<evidence type="ECO:0000256" key="26">
    <source>
        <dbReference type="ARBA" id="ARBA00042837"/>
    </source>
</evidence>
<proteinExistence type="inferred from homology"/>
<comment type="catalytic activity">
    <reaction evidence="16">
        <text>glycyl-L-leucine(out) + H(+)(out) = glycyl-L-leucine(in) + H(+)(in)</text>
        <dbReference type="Rhea" id="RHEA:71675"/>
        <dbReference type="ChEBI" id="CHEBI:15378"/>
        <dbReference type="ChEBI" id="CHEBI:143163"/>
    </reaction>
    <physiologicalReaction direction="left-to-right" evidence="16">
        <dbReference type="Rhea" id="RHEA:71676"/>
    </physiologicalReaction>
</comment>
<comment type="catalytic activity">
    <reaction evidence="44">
        <text>L-alanyl-L-leucyl-L-alanine(out) + H(+)(out) = L-alanyl-L-leucyl-L-alanine(in) + H(+)(in)</text>
        <dbReference type="Rhea" id="RHEA:71723"/>
        <dbReference type="ChEBI" id="CHEBI:15378"/>
        <dbReference type="ChEBI" id="CHEBI:191212"/>
    </reaction>
    <physiologicalReaction direction="left-to-right" evidence="44">
        <dbReference type="Rhea" id="RHEA:71724"/>
    </physiologicalReaction>
</comment>
<organism evidence="48 49">
    <name type="scientific">Oncorhynchus mykiss</name>
    <name type="common">Rainbow trout</name>
    <name type="synonym">Salmo gairdneri</name>
    <dbReference type="NCBI Taxonomy" id="8022"/>
    <lineage>
        <taxon>Eukaryota</taxon>
        <taxon>Metazoa</taxon>
        <taxon>Chordata</taxon>
        <taxon>Craniata</taxon>
        <taxon>Vertebrata</taxon>
        <taxon>Euteleostomi</taxon>
        <taxon>Actinopterygii</taxon>
        <taxon>Neopterygii</taxon>
        <taxon>Teleostei</taxon>
        <taxon>Protacanthopterygii</taxon>
        <taxon>Salmoniformes</taxon>
        <taxon>Salmonidae</taxon>
        <taxon>Salmoninae</taxon>
        <taxon>Oncorhynchus</taxon>
    </lineage>
</organism>
<evidence type="ECO:0000256" key="28">
    <source>
        <dbReference type="ARBA" id="ARBA00045775"/>
    </source>
</evidence>
<feature type="transmembrane region" description="Helical" evidence="47">
    <location>
        <begin position="192"/>
        <end position="215"/>
    </location>
</feature>
<comment type="function">
    <text evidence="28">Electrogenic proton-coupled amino-acid transporter that transports oligopeptides of 2 to 4 amino acids with a preference for dipeptides. Transports neutral and monovalently charged peptides with a proton to peptide stoichiometry of 1:1 or 2:1. Primarily responsible for the absorption of dietary di- and tripeptides from the small intestinal lumen. Mediates transepithelial transport of muramyl and N-formylated bacterial dipeptides contributing to recognition of pathogenic bacteria by the mucosal immune system.</text>
</comment>
<feature type="transmembrane region" description="Helical" evidence="47">
    <location>
        <begin position="271"/>
        <end position="289"/>
    </location>
</feature>
<keyword evidence="49" id="KW-1185">Reference proteome</keyword>
<evidence type="ECO:0000256" key="14">
    <source>
        <dbReference type="ARBA" id="ARBA00023522"/>
    </source>
</evidence>
<keyword evidence="12" id="KW-0325">Glycoprotein</keyword>
<dbReference type="GO" id="GO:0016324">
    <property type="term" value="C:apical plasma membrane"/>
    <property type="evidence" value="ECO:0007669"/>
    <property type="project" value="UniProtKB-SubCell"/>
</dbReference>
<dbReference type="FunFam" id="1.20.1250.20:FF:000049">
    <property type="entry name" value="Solute carrier family 15 member 2"/>
    <property type="match status" value="1"/>
</dbReference>
<evidence type="ECO:0000256" key="12">
    <source>
        <dbReference type="ARBA" id="ARBA00023180"/>
    </source>
</evidence>
<keyword evidence="11 47" id="KW-0472">Membrane</keyword>
<feature type="transmembrane region" description="Helical" evidence="47">
    <location>
        <begin position="49"/>
        <end position="72"/>
    </location>
</feature>
<reference evidence="48" key="3">
    <citation type="submission" date="2025-09" db="UniProtKB">
        <authorList>
            <consortium name="Ensembl"/>
        </authorList>
    </citation>
    <scope>IDENTIFICATION</scope>
</reference>
<evidence type="ECO:0000256" key="30">
    <source>
        <dbReference type="ARBA" id="ARBA00050357"/>
    </source>
</evidence>
<dbReference type="InterPro" id="IPR018456">
    <property type="entry name" value="PTR2_symporter_CS"/>
</dbReference>
<dbReference type="Proteomes" id="UP000694395">
    <property type="component" value="Chromosome 3"/>
</dbReference>
<comment type="subcellular location">
    <subcellularLocation>
        <location evidence="1">Apical cell membrane</location>
    </subcellularLocation>
    <subcellularLocation>
        <location evidence="2">Cell membrane</location>
        <topology evidence="2">Multi-pass membrane protein</topology>
    </subcellularLocation>
    <subcellularLocation>
        <location evidence="45">Membrane</location>
        <topology evidence="45">Multi-pass membrane protein</topology>
    </subcellularLocation>
</comment>
<comment type="catalytic activity">
    <reaction evidence="18">
        <text>glycylglycyl-L-proline(out) + H(+)(out) = glycylglycyl-L-proline(in) + H(+)(in)</text>
        <dbReference type="Rhea" id="RHEA:64440"/>
        <dbReference type="ChEBI" id="CHEBI:15378"/>
        <dbReference type="ChEBI" id="CHEBI:155851"/>
    </reaction>
    <physiologicalReaction direction="left-to-right" evidence="18">
        <dbReference type="Rhea" id="RHEA:64441"/>
    </physiologicalReaction>
</comment>
<evidence type="ECO:0000256" key="39">
    <source>
        <dbReference type="ARBA" id="ARBA00052040"/>
    </source>
</evidence>
<comment type="catalytic activity">
    <reaction evidence="37">
        <text>L-alanyl-L-prolylglycine(out) + H(+)(out) = L-alanyl-L-prolylglycine(in) + H(+)(in)</text>
        <dbReference type="Rhea" id="RHEA:64432"/>
        <dbReference type="ChEBI" id="CHEBI:15378"/>
        <dbReference type="ChEBI" id="CHEBI:155849"/>
    </reaction>
    <physiologicalReaction direction="left-to-right" evidence="37">
        <dbReference type="Rhea" id="RHEA:64433"/>
    </physiologicalReaction>
</comment>
<comment type="catalytic activity">
    <reaction evidence="15">
        <text>carnosine(out) + H(+)(out) = carnosine(in) + H(+)(in)</text>
        <dbReference type="Rhea" id="RHEA:64404"/>
        <dbReference type="ChEBI" id="CHEBI:15378"/>
        <dbReference type="ChEBI" id="CHEBI:57485"/>
    </reaction>
    <physiologicalReaction direction="left-to-right" evidence="15">
        <dbReference type="Rhea" id="RHEA:64405"/>
    </physiologicalReaction>
</comment>
<evidence type="ECO:0000256" key="31">
    <source>
        <dbReference type="ARBA" id="ARBA00050377"/>
    </source>
</evidence>
<comment type="catalytic activity">
    <reaction evidence="34">
        <text>L-tyrosylglycine(out) + H(+)(out) = L-tyrosylglycine(in) + H(+)(in)</text>
        <dbReference type="Rhea" id="RHEA:71711"/>
        <dbReference type="ChEBI" id="CHEBI:15378"/>
        <dbReference type="ChEBI" id="CHEBI:191210"/>
    </reaction>
    <physiologicalReaction direction="left-to-right" evidence="34">
        <dbReference type="Rhea" id="RHEA:71712"/>
    </physiologicalReaction>
</comment>
<dbReference type="GO" id="GO:0006857">
    <property type="term" value="P:oligopeptide transport"/>
    <property type="evidence" value="ECO:0007669"/>
    <property type="project" value="InterPro"/>
</dbReference>
<evidence type="ECO:0000313" key="48">
    <source>
        <dbReference type="Ensembl" id="ENSOMYP00000070175.2"/>
    </source>
</evidence>
<dbReference type="PANTHER" id="PTHR11654">
    <property type="entry name" value="OLIGOPEPTIDE TRANSPORTER-RELATED"/>
    <property type="match status" value="1"/>
</dbReference>
<comment type="catalytic activity">
    <reaction evidence="38">
        <text>L-phenylalanyl-L-phenylalanine(out) + H(+)(out) = L-phenylalanyl-L-phenylalanine(in) + H(+)(in)</text>
        <dbReference type="Rhea" id="RHEA:71707"/>
        <dbReference type="ChEBI" id="CHEBI:15378"/>
        <dbReference type="ChEBI" id="CHEBI:191205"/>
    </reaction>
    <physiologicalReaction direction="left-to-right" evidence="38">
        <dbReference type="Rhea" id="RHEA:71708"/>
    </physiologicalReaction>
</comment>
<comment type="catalytic activity">
    <reaction evidence="31">
        <text>L-lysyl-glycine(out) + H(+)(out) = L-lysyl-glycine(in) + H(+)(in)</text>
        <dbReference type="Rhea" id="RHEA:71679"/>
        <dbReference type="ChEBI" id="CHEBI:15378"/>
        <dbReference type="ChEBI" id="CHEBI:191202"/>
    </reaction>
    <physiologicalReaction direction="left-to-right" evidence="31">
        <dbReference type="Rhea" id="RHEA:71680"/>
    </physiologicalReaction>
    <physiologicalReaction direction="right-to-left" evidence="31">
        <dbReference type="Rhea" id="RHEA:71681"/>
    </physiologicalReaction>
</comment>
<comment type="catalytic activity">
    <reaction evidence="20">
        <text>glycyl-L-proline(out) + H(+)(out) = glycyl-L-proline(in) + H(+)(in)</text>
        <dbReference type="Rhea" id="RHEA:64428"/>
        <dbReference type="ChEBI" id="CHEBI:15378"/>
        <dbReference type="ChEBI" id="CHEBI:73779"/>
    </reaction>
    <physiologicalReaction direction="left-to-right" evidence="20">
        <dbReference type="Rhea" id="RHEA:64429"/>
    </physiologicalReaction>
</comment>
<keyword evidence="10 47" id="KW-1133">Transmembrane helix</keyword>
<dbReference type="AlphaFoldDB" id="A0A8C7SVI9"/>
<comment type="catalytic activity">
    <reaction evidence="13">
        <text>glycyl-sarcosine(out) + H(+)(out) = glycyl-sarcosine(in) + H(+)(in)</text>
        <dbReference type="Rhea" id="RHEA:64396"/>
        <dbReference type="ChEBI" id="CHEBI:15378"/>
        <dbReference type="ChEBI" id="CHEBI:155838"/>
    </reaction>
    <physiologicalReaction direction="left-to-right" evidence="13">
        <dbReference type="Rhea" id="RHEA:64397"/>
    </physiologicalReaction>
</comment>
<feature type="transmembrane region" description="Helical" evidence="47">
    <location>
        <begin position="152"/>
        <end position="172"/>
    </location>
</feature>
<evidence type="ECO:0000256" key="32">
    <source>
        <dbReference type="ARBA" id="ARBA00050390"/>
    </source>
</evidence>
<protein>
    <recommendedName>
        <fullName evidence="24">Solute carrier family 15 member 1</fullName>
    </recommendedName>
    <alternativeName>
        <fullName evidence="27">Intestinal H(+)/peptide cotransporter</fullName>
    </alternativeName>
    <alternativeName>
        <fullName evidence="25">Oligopeptide transporter, small intestine isoform</fullName>
    </alternativeName>
    <alternativeName>
        <fullName evidence="26">Peptide transporter 1</fullName>
    </alternativeName>
</protein>
<dbReference type="InterPro" id="IPR000109">
    <property type="entry name" value="POT_fam"/>
</dbReference>
<evidence type="ECO:0000256" key="2">
    <source>
        <dbReference type="ARBA" id="ARBA00004651"/>
    </source>
</evidence>
<comment type="catalytic activity">
    <reaction evidence="36">
        <text>L-alanyl-L-lysine(out) + H(+)(out) = L-alanyl-L-lysine(in) + H(+)(in)</text>
        <dbReference type="Rhea" id="RHEA:72611"/>
        <dbReference type="ChEBI" id="CHEBI:15378"/>
        <dbReference type="ChEBI" id="CHEBI:192470"/>
    </reaction>
    <physiologicalReaction direction="left-to-right" evidence="36">
        <dbReference type="Rhea" id="RHEA:72612"/>
    </physiologicalReaction>
</comment>
<dbReference type="Gene3D" id="1.20.1250.20">
    <property type="entry name" value="MFS general substrate transporter like domains"/>
    <property type="match status" value="1"/>
</dbReference>
<evidence type="ECO:0000256" key="23">
    <source>
        <dbReference type="ARBA" id="ARBA00036905"/>
    </source>
</evidence>
<dbReference type="PROSITE" id="PS01023">
    <property type="entry name" value="PTR2_2"/>
    <property type="match status" value="1"/>
</dbReference>
<comment type="catalytic activity">
    <reaction evidence="22">
        <text>an L-amino acid tripeptide(out) + H(+)(out) = an L-amino acid tripeptide(in) + H(+)(in)</text>
        <dbReference type="Rhea" id="RHEA:64400"/>
        <dbReference type="ChEBI" id="CHEBI:15378"/>
        <dbReference type="ChEBI" id="CHEBI:155837"/>
    </reaction>
    <physiologicalReaction direction="left-to-right" evidence="22">
        <dbReference type="Rhea" id="RHEA:64401"/>
    </physiologicalReaction>
</comment>
<evidence type="ECO:0000256" key="20">
    <source>
        <dbReference type="ARBA" id="ARBA00036515"/>
    </source>
</evidence>
<evidence type="ECO:0000256" key="29">
    <source>
        <dbReference type="ARBA" id="ARBA00050347"/>
    </source>
</evidence>
<evidence type="ECO:0000256" key="16">
    <source>
        <dbReference type="ARBA" id="ARBA00035846"/>
    </source>
</evidence>
<evidence type="ECO:0000256" key="4">
    <source>
        <dbReference type="ARBA" id="ARBA00022448"/>
    </source>
</evidence>
<feature type="transmembrane region" description="Helical" evidence="47">
    <location>
        <begin position="562"/>
        <end position="583"/>
    </location>
</feature>
<dbReference type="GO" id="GO:0015031">
    <property type="term" value="P:protein transport"/>
    <property type="evidence" value="ECO:0007669"/>
    <property type="project" value="UniProtKB-KW"/>
</dbReference>
<comment type="catalytic activity">
    <reaction evidence="17">
        <text>glycyl-L-glutamate(out) + 2 H(+)(out) = glycyl-L-glutamate(in) + 2 H(+)(in)</text>
        <dbReference type="Rhea" id="RHEA:71691"/>
        <dbReference type="ChEBI" id="CHEBI:15378"/>
        <dbReference type="ChEBI" id="CHEBI:73784"/>
    </reaction>
    <physiologicalReaction direction="left-to-right" evidence="17">
        <dbReference type="Rhea" id="RHEA:71692"/>
    </physiologicalReaction>
</comment>
<comment type="catalytic activity">
    <reaction evidence="39">
        <text>N(alpha)-formyl-L-methionyl-L-leucyl-L-phenylalanine(out) + 2 H(+)(out) = N(alpha)-formyl-L-methionyl-L-leucyl-L-phenylalanine(in) + 2 H(+)(in)</text>
        <dbReference type="Rhea" id="RHEA:75399"/>
        <dbReference type="ChEBI" id="CHEBI:15378"/>
        <dbReference type="ChEBI" id="CHEBI:194314"/>
    </reaction>
</comment>
<evidence type="ECO:0000256" key="33">
    <source>
        <dbReference type="ARBA" id="ARBA00050915"/>
    </source>
</evidence>
<evidence type="ECO:0000256" key="10">
    <source>
        <dbReference type="ARBA" id="ARBA00022989"/>
    </source>
</evidence>
<evidence type="ECO:0000256" key="47">
    <source>
        <dbReference type="SAM" id="Phobius"/>
    </source>
</evidence>
<comment type="catalytic activity">
    <reaction evidence="43">
        <text>L-methionyl-L-phenylalanyl-L-methionine(out) + H(+)(out) = L-methionyl-L-phenylalanyl-L-methionine(in) + H(+)(in)</text>
        <dbReference type="Rhea" id="RHEA:71719"/>
        <dbReference type="ChEBI" id="CHEBI:15378"/>
        <dbReference type="ChEBI" id="CHEBI:191211"/>
    </reaction>
    <physiologicalReaction direction="left-to-right" evidence="43">
        <dbReference type="Rhea" id="RHEA:71720"/>
    </physiologicalReaction>
</comment>
<feature type="transmembrane region" description="Helical" evidence="47">
    <location>
        <begin position="317"/>
        <end position="337"/>
    </location>
</feature>
<evidence type="ECO:0000256" key="41">
    <source>
        <dbReference type="ARBA" id="ARBA00052153"/>
    </source>
</evidence>
<evidence type="ECO:0000256" key="34">
    <source>
        <dbReference type="ARBA" id="ARBA00051307"/>
    </source>
</evidence>
<keyword evidence="6 45" id="KW-0812">Transmembrane</keyword>
<feature type="transmembrane region" description="Helical" evidence="47">
    <location>
        <begin position="595"/>
        <end position="616"/>
    </location>
</feature>
<keyword evidence="9" id="KW-0653">Protein transport</keyword>
<comment type="catalytic activity">
    <reaction evidence="14">
        <text>a dipeptide(out) + H(+)(out) = a dipeptide(in) + H(+)(in)</text>
        <dbReference type="Rhea" id="RHEA:64392"/>
        <dbReference type="ChEBI" id="CHEBI:15378"/>
        <dbReference type="ChEBI" id="CHEBI:90799"/>
    </reaction>
    <physiologicalReaction direction="left-to-right" evidence="14">
        <dbReference type="Rhea" id="RHEA:64393"/>
    </physiologicalReaction>
</comment>
<comment type="similarity">
    <text evidence="3 45">Belongs to the major facilitator superfamily. Proton-dependent oligopeptide transporter (POT/PTR) (TC 2.A.17) family.</text>
</comment>
<evidence type="ECO:0000256" key="25">
    <source>
        <dbReference type="ARBA" id="ARBA00041329"/>
    </source>
</evidence>
<comment type="catalytic activity">
    <reaction evidence="23">
        <text>glycylglycyl-L-isoleucine(out) + H(+)(out) = glycylglycyl-L-isoleucine(in) + H(+)(in)</text>
        <dbReference type="Rhea" id="RHEA:64436"/>
        <dbReference type="ChEBI" id="CHEBI:15378"/>
        <dbReference type="ChEBI" id="CHEBI:155850"/>
    </reaction>
    <physiologicalReaction direction="left-to-right" evidence="23">
        <dbReference type="Rhea" id="RHEA:64437"/>
    </physiologicalReaction>
</comment>
<comment type="catalytic activity">
    <reaction evidence="40">
        <text>L-leucyl-L-leucine(out) + H(+)(out) = L-leucyl-L-leucine(in) + H(+)(in)</text>
        <dbReference type="Rhea" id="RHEA:71715"/>
        <dbReference type="ChEBI" id="CHEBI:15378"/>
        <dbReference type="ChEBI" id="CHEBI:191208"/>
    </reaction>
    <physiologicalReaction direction="left-to-right" evidence="40">
        <dbReference type="Rhea" id="RHEA:71716"/>
    </physiologicalReaction>
</comment>
<evidence type="ECO:0000256" key="18">
    <source>
        <dbReference type="ARBA" id="ARBA00036337"/>
    </source>
</evidence>
<dbReference type="Ensembl" id="ENSOMYT00000076411.2">
    <property type="protein sequence ID" value="ENSOMYP00000070175.2"/>
    <property type="gene ID" value="ENSOMYG00000031992.2"/>
</dbReference>
<name>A0A8C7SVI9_ONCMY</name>
<feature type="transmembrane region" description="Helical" evidence="47">
    <location>
        <begin position="79"/>
        <end position="100"/>
    </location>
</feature>
<evidence type="ECO:0000256" key="38">
    <source>
        <dbReference type="ARBA" id="ARBA00051804"/>
    </source>
</evidence>
<feature type="transmembrane region" description="Helical" evidence="47">
    <location>
        <begin position="349"/>
        <end position="371"/>
    </location>
</feature>
<keyword evidence="5" id="KW-1003">Cell membrane</keyword>
<dbReference type="InterPro" id="IPR036259">
    <property type="entry name" value="MFS_trans_sf"/>
</dbReference>
<evidence type="ECO:0000256" key="6">
    <source>
        <dbReference type="ARBA" id="ARBA00022692"/>
    </source>
</evidence>
<reference evidence="48" key="1">
    <citation type="submission" date="2020-07" db="EMBL/GenBank/DDBJ databases">
        <title>A long reads based de novo assembly of the rainbow trout Arlee double haploid line genome.</title>
        <authorList>
            <person name="Gao G."/>
            <person name="Palti Y."/>
        </authorList>
    </citation>
    <scope>NUCLEOTIDE SEQUENCE [LARGE SCALE GENOMIC DNA]</scope>
</reference>
<evidence type="ECO:0000256" key="35">
    <source>
        <dbReference type="ARBA" id="ARBA00051459"/>
    </source>
</evidence>
<evidence type="ECO:0000256" key="7">
    <source>
        <dbReference type="ARBA" id="ARBA00022847"/>
    </source>
</evidence>
<feature type="transmembrane region" description="Helical" evidence="47">
    <location>
        <begin position="12"/>
        <end position="37"/>
    </location>
</feature>
<dbReference type="GeneTree" id="ENSGT00940000155995"/>
<sequence length="664" mass="73936">CNFKEVCGYPLSIFFIVFCTLGITTVALSVLVLYFRYFLRFDDDLATSIYHTFVALCYLTPILGAIVADSWLGKFKTIIYLSIVYAIGQVVMAVSAIHDITDTDRDGTPDNLTFVLSMVGLLLIALGTGGIKPCVAAFGGDQFQDHQAKQRSTFFSVFYLCINGGSLLSTIITPILRGQECGIHSQQKCYPLAFGVPAALMVVALVVFIIGSGMYHKTEPQGNIMLDVCKCIGFAIKNRFRHRSSSYPKRMHWMDWAEEKHEKLLIAQIKMVLKVLFLYIPLPMFWTLFDQKGSRWTLQATTMDGNFVRFQKHPTTVNPILILTLVPIMDSVVYPLIKKCGLNFTPLRRMTVGMFLAAMAFVAAALVQIQIDKTLPTFPSSSQSQLKLLNMGSIPLTVTLPNNDPFVIEAATVNHLEEVILGIHITKPDCIGRNLTQMLIFVNGMAGAVNVSTFGSIDYSSASNYSLISNGKATFTITNGANTCEYSREFGFGSSYTLLIPSHFVWGPTCSESISGVEDIQPNSFHMGWQIPQYFLITCGEVVFSVTGLEFSYSQAPSNMKAVLQAGWLFTVAIGNFIVLIVAEIAQIEEQWAEFVLFASLLVAVCVIFSIMAYFYTYMDPAEIEAQFRDKDGTEESDKEELQMQKKDFVDHHNEDDEAKQSKM</sequence>
<comment type="catalytic activity">
    <reaction evidence="32">
        <text>L-alanyl-L-valine(out) + H(+)(out) = L-alanyl-L-valine(in) + H(+)(in)</text>
        <dbReference type="Rhea" id="RHEA:72615"/>
        <dbReference type="ChEBI" id="CHEBI:15378"/>
        <dbReference type="ChEBI" id="CHEBI:192471"/>
    </reaction>
    <physiologicalReaction direction="left-to-right" evidence="32">
        <dbReference type="Rhea" id="RHEA:72616"/>
    </physiologicalReaction>
</comment>
<comment type="catalytic activity">
    <reaction evidence="21">
        <text>glycyl-L-glutamine(out) + H(+)(out) = glycyl-L-glutamine(in) + H(+)(in)</text>
        <dbReference type="Rhea" id="RHEA:71671"/>
        <dbReference type="ChEBI" id="CHEBI:15378"/>
        <dbReference type="ChEBI" id="CHEBI:74392"/>
    </reaction>
    <physiologicalReaction direction="left-to-right" evidence="21">
        <dbReference type="Rhea" id="RHEA:71672"/>
    </physiologicalReaction>
    <physiologicalReaction direction="right-to-left" evidence="21">
        <dbReference type="Rhea" id="RHEA:71673"/>
    </physiologicalReaction>
</comment>
<dbReference type="GO" id="GO:0015293">
    <property type="term" value="F:symporter activity"/>
    <property type="evidence" value="ECO:0007669"/>
    <property type="project" value="UniProtKB-KW"/>
</dbReference>
<comment type="catalytic activity">
    <reaction evidence="33">
        <text>N-acetyl-D-muramoyl-L-alanyl-D-isoglutamine(out) + 2 H(+)(out) = N-acetyl-D-muramoyl-L-alanyl-D-isoglutamine(in) + 2 H(+)(in)</text>
        <dbReference type="Rhea" id="RHEA:64408"/>
        <dbReference type="ChEBI" id="CHEBI:15378"/>
        <dbReference type="ChEBI" id="CHEBI:155830"/>
    </reaction>
</comment>
<evidence type="ECO:0000256" key="9">
    <source>
        <dbReference type="ARBA" id="ARBA00022927"/>
    </source>
</evidence>
<reference evidence="48" key="2">
    <citation type="submission" date="2025-08" db="UniProtKB">
        <authorList>
            <consortium name="Ensembl"/>
        </authorList>
    </citation>
    <scope>IDENTIFICATION</scope>
</reference>
<evidence type="ECO:0000256" key="36">
    <source>
        <dbReference type="ARBA" id="ARBA00051565"/>
    </source>
</evidence>
<evidence type="ECO:0000256" key="13">
    <source>
        <dbReference type="ARBA" id="ARBA00023494"/>
    </source>
</evidence>
<comment type="catalytic activity">
    <reaction evidence="19">
        <text>glycyl-L-aspartate(out) + 2 H(+)(out) = glycyl-L-aspartate(in) + 2 H(+)(in)</text>
        <dbReference type="Rhea" id="RHEA:71687"/>
        <dbReference type="ChEBI" id="CHEBI:15378"/>
        <dbReference type="ChEBI" id="CHEBI:191204"/>
    </reaction>
    <physiologicalReaction direction="left-to-right" evidence="19">
        <dbReference type="Rhea" id="RHEA:71688"/>
    </physiologicalReaction>
    <physiologicalReaction direction="right-to-left" evidence="19">
        <dbReference type="Rhea" id="RHEA:71689"/>
    </physiologicalReaction>
</comment>
<feature type="transmembrane region" description="Helical" evidence="47">
    <location>
        <begin position="112"/>
        <end position="131"/>
    </location>
</feature>
<keyword evidence="8" id="KW-0571">Peptide transport</keyword>
<evidence type="ECO:0000256" key="5">
    <source>
        <dbReference type="ARBA" id="ARBA00022475"/>
    </source>
</evidence>
<evidence type="ECO:0000256" key="22">
    <source>
        <dbReference type="ARBA" id="ARBA00036857"/>
    </source>
</evidence>
<evidence type="ECO:0000256" key="24">
    <source>
        <dbReference type="ARBA" id="ARBA00041093"/>
    </source>
</evidence>
<feature type="region of interest" description="Disordered" evidence="46">
    <location>
        <begin position="629"/>
        <end position="664"/>
    </location>
</feature>
<evidence type="ECO:0000256" key="37">
    <source>
        <dbReference type="ARBA" id="ARBA00051580"/>
    </source>
</evidence>
<keyword evidence="7" id="KW-0769">Symport</keyword>
<evidence type="ECO:0000256" key="15">
    <source>
        <dbReference type="ARBA" id="ARBA00034998"/>
    </source>
</evidence>
<evidence type="ECO:0000256" key="17">
    <source>
        <dbReference type="ARBA" id="ARBA00036064"/>
    </source>
</evidence>
<evidence type="ECO:0000256" key="3">
    <source>
        <dbReference type="ARBA" id="ARBA00005982"/>
    </source>
</evidence>
<evidence type="ECO:0000256" key="27">
    <source>
        <dbReference type="ARBA" id="ARBA00043099"/>
    </source>
</evidence>
<evidence type="ECO:0000256" key="44">
    <source>
        <dbReference type="ARBA" id="ARBA00052590"/>
    </source>
</evidence>
<evidence type="ECO:0000256" key="11">
    <source>
        <dbReference type="ARBA" id="ARBA00023136"/>
    </source>
</evidence>
<dbReference type="PROSITE" id="PS01022">
    <property type="entry name" value="PTR2_1"/>
    <property type="match status" value="1"/>
</dbReference>
<evidence type="ECO:0000256" key="21">
    <source>
        <dbReference type="ARBA" id="ARBA00036681"/>
    </source>
</evidence>
<evidence type="ECO:0000256" key="1">
    <source>
        <dbReference type="ARBA" id="ARBA00004221"/>
    </source>
</evidence>
<evidence type="ECO:0000256" key="46">
    <source>
        <dbReference type="SAM" id="MobiDB-lite"/>
    </source>
</evidence>
<evidence type="ECO:0000256" key="8">
    <source>
        <dbReference type="ARBA" id="ARBA00022856"/>
    </source>
</evidence>